<keyword evidence="3" id="KW-1185">Reference proteome</keyword>
<organism evidence="2 3">
    <name type="scientific">Streptomyces alboflavus</name>
    <dbReference type="NCBI Taxonomy" id="67267"/>
    <lineage>
        <taxon>Bacteria</taxon>
        <taxon>Bacillati</taxon>
        <taxon>Actinomycetota</taxon>
        <taxon>Actinomycetes</taxon>
        <taxon>Kitasatosporales</taxon>
        <taxon>Streptomycetaceae</taxon>
        <taxon>Streptomyces</taxon>
    </lineage>
</organism>
<dbReference type="OrthoDB" id="9950951at2"/>
<dbReference type="RefSeq" id="WP_100112381.1">
    <property type="nucleotide sequence ID" value="NZ_CP023976.1"/>
</dbReference>
<dbReference type="Proteomes" id="UP000195880">
    <property type="component" value="Plasmid pMDJK44.1"/>
</dbReference>
<gene>
    <name evidence="2" type="ORF">SMD44_p10035</name>
</gene>
<keyword evidence="2" id="KW-0614">Plasmid</keyword>
<dbReference type="KEGG" id="salf:SMD44_p10035"/>
<dbReference type="EMBL" id="CP023976">
    <property type="protein sequence ID" value="ATM24534.1"/>
    <property type="molecule type" value="Genomic_DNA"/>
</dbReference>
<protein>
    <submittedName>
        <fullName evidence="2">Uncharacterized protein</fullName>
    </submittedName>
</protein>
<evidence type="ECO:0000313" key="2">
    <source>
        <dbReference type="EMBL" id="ATM24534.1"/>
    </source>
</evidence>
<geneLocation type="plasmid" evidence="3">
    <name>pmdjk44.1</name>
</geneLocation>
<accession>A0A291W3F8</accession>
<proteinExistence type="predicted"/>
<reference evidence="2 3" key="1">
    <citation type="submission" date="2017-10" db="EMBL/GenBank/DDBJ databases">
        <title>Streptomyces alboflavus Genome sequencing and assembly.</title>
        <authorList>
            <person name="Wang Y."/>
            <person name="Du B."/>
            <person name="Ding Y."/>
            <person name="Liu H."/>
            <person name="Hou Q."/>
            <person name="Liu K."/>
            <person name="Wang C."/>
            <person name="Yao L."/>
        </authorList>
    </citation>
    <scope>NUCLEOTIDE SEQUENCE [LARGE SCALE GENOMIC DNA]</scope>
    <source>
        <strain evidence="2 3">MDJK44</strain>
        <plasmid evidence="3">Plasmid pmdjk44.1</plasmid>
    </source>
</reference>
<evidence type="ECO:0000256" key="1">
    <source>
        <dbReference type="SAM" id="MobiDB-lite"/>
    </source>
</evidence>
<sequence>MTTTRSGVRIDTDCATANSHIPGPWRLRQAVLRDELGGEPHFARFATADRTIALCVISRAGGTSGPEAALPVNELATALVGRATRQTLERPLRGPVIVLGASHFGGLWRTGDLPDVHRALLHSVAREQGGPEVPGRSVPSRGHRG</sequence>
<feature type="region of interest" description="Disordered" evidence="1">
    <location>
        <begin position="125"/>
        <end position="145"/>
    </location>
</feature>
<dbReference type="AlphaFoldDB" id="A0A291W3F8"/>
<evidence type="ECO:0000313" key="3">
    <source>
        <dbReference type="Proteomes" id="UP000195880"/>
    </source>
</evidence>
<name>A0A291W3F8_9ACTN</name>